<sequence length="278" mass="30278">MPKLRERQALRALAGGAAVLAMSGAGAVAYEEYAEDETCCAVPEPLHNVPRGPDGEIDIASQSVETKVLVDHDFSLHVRPGGDAADWEVADTGESGQVLRAKGHKTVEGTRYFTFRALRTGSARVVLKETDGDRTMTYPVRVEDSIQGTVVTRDPEAAFNEAYEPEESRRLDGDFAGSFTVRPGERFLVANRYGNQPGYTWKVTGEPDGAVAGMEPGPVRTTGDPAAERQDWYSFTARETGTTTVELFGCYRCGYDDRPASPESKKFSVTKTLTVVVR</sequence>
<reference evidence="3" key="1">
    <citation type="journal article" date="2019" name="Int. J. Syst. Evol. Microbiol.">
        <title>The Global Catalogue of Microorganisms (GCM) 10K type strain sequencing project: providing services to taxonomists for standard genome sequencing and annotation.</title>
        <authorList>
            <consortium name="The Broad Institute Genomics Platform"/>
            <consortium name="The Broad Institute Genome Sequencing Center for Infectious Disease"/>
            <person name="Wu L."/>
            <person name="Ma J."/>
        </authorList>
    </citation>
    <scope>NUCLEOTIDE SEQUENCE [LARGE SCALE GENOMIC DNA]</scope>
    <source>
        <strain evidence="3">JCM 4737</strain>
    </source>
</reference>
<evidence type="ECO:0000256" key="1">
    <source>
        <dbReference type="SAM" id="SignalP"/>
    </source>
</evidence>
<gene>
    <name evidence="2" type="ORF">GCM10010346_47890</name>
</gene>
<proteinExistence type="predicted"/>
<feature type="chain" id="PRO_5047244583" evidence="1">
    <location>
        <begin position="28"/>
        <end position="278"/>
    </location>
</feature>
<name>A0ABQ3DZF5_9ACTN</name>
<keyword evidence="3" id="KW-1185">Reference proteome</keyword>
<keyword evidence="1" id="KW-0732">Signal</keyword>
<evidence type="ECO:0000313" key="3">
    <source>
        <dbReference type="Proteomes" id="UP000599437"/>
    </source>
</evidence>
<dbReference type="EMBL" id="BMVO01000018">
    <property type="protein sequence ID" value="GHB18322.1"/>
    <property type="molecule type" value="Genomic_DNA"/>
</dbReference>
<protein>
    <submittedName>
        <fullName evidence="2">Uncharacterized protein</fullName>
    </submittedName>
</protein>
<evidence type="ECO:0000313" key="2">
    <source>
        <dbReference type="EMBL" id="GHB18322.1"/>
    </source>
</evidence>
<dbReference type="Proteomes" id="UP000599437">
    <property type="component" value="Unassembled WGS sequence"/>
</dbReference>
<feature type="signal peptide" evidence="1">
    <location>
        <begin position="1"/>
        <end position="27"/>
    </location>
</feature>
<accession>A0ABQ3DZF5</accession>
<organism evidence="2 3">
    <name type="scientific">Streptomyces chryseus</name>
    <dbReference type="NCBI Taxonomy" id="68186"/>
    <lineage>
        <taxon>Bacteria</taxon>
        <taxon>Bacillati</taxon>
        <taxon>Actinomycetota</taxon>
        <taxon>Actinomycetes</taxon>
        <taxon>Kitasatosporales</taxon>
        <taxon>Streptomycetaceae</taxon>
        <taxon>Streptomyces</taxon>
    </lineage>
</organism>
<dbReference type="RefSeq" id="WP_138896269.1">
    <property type="nucleotide sequence ID" value="NZ_BMVO01000018.1"/>
</dbReference>
<comment type="caution">
    <text evidence="2">The sequence shown here is derived from an EMBL/GenBank/DDBJ whole genome shotgun (WGS) entry which is preliminary data.</text>
</comment>